<comment type="caution">
    <text evidence="4">The sequence shown here is derived from an EMBL/GenBank/DDBJ whole genome shotgun (WGS) entry which is preliminary data.</text>
</comment>
<feature type="region of interest" description="Disordered" evidence="2">
    <location>
        <begin position="83"/>
        <end position="126"/>
    </location>
</feature>
<evidence type="ECO:0000256" key="2">
    <source>
        <dbReference type="SAM" id="MobiDB-lite"/>
    </source>
</evidence>
<evidence type="ECO:0000313" key="5">
    <source>
        <dbReference type="Proteomes" id="UP000186922"/>
    </source>
</evidence>
<sequence>MNAIKFSTRSRVLNLYRRILRVAKSWEAASHQVKDTGEERQYIKTEARHLFRKNSQITSPTEVEASILEGEARMEMGLHYRNPYPRISNMPPFSMTKGKGREQSEMTRKRTLPLYLRSYENDSGPK</sequence>
<dbReference type="EMBL" id="BDGG01000002">
    <property type="protein sequence ID" value="GAU91231.1"/>
    <property type="molecule type" value="Genomic_DNA"/>
</dbReference>
<dbReference type="CDD" id="cd20261">
    <property type="entry name" value="Complex1_LYR_LYRM1"/>
    <property type="match status" value="1"/>
</dbReference>
<protein>
    <recommendedName>
        <fullName evidence="3">Complex 1 LYR protein domain-containing protein</fullName>
    </recommendedName>
</protein>
<dbReference type="AlphaFoldDB" id="A0A1D1UP67"/>
<feature type="compositionally biased region" description="Basic and acidic residues" evidence="2">
    <location>
        <begin position="99"/>
        <end position="108"/>
    </location>
</feature>
<name>A0A1D1UP67_RAMVA</name>
<gene>
    <name evidence="4" type="primary">RvY_03531</name>
    <name evidence="4" type="synonym">RvY_03531.1</name>
    <name evidence="4" type="ORF">RvY_03531-1</name>
</gene>
<feature type="domain" description="Complex 1 LYR protein" evidence="3">
    <location>
        <begin position="11"/>
        <end position="76"/>
    </location>
</feature>
<organism evidence="4 5">
    <name type="scientific">Ramazzottius varieornatus</name>
    <name type="common">Water bear</name>
    <name type="synonym">Tardigrade</name>
    <dbReference type="NCBI Taxonomy" id="947166"/>
    <lineage>
        <taxon>Eukaryota</taxon>
        <taxon>Metazoa</taxon>
        <taxon>Ecdysozoa</taxon>
        <taxon>Tardigrada</taxon>
        <taxon>Eutardigrada</taxon>
        <taxon>Parachela</taxon>
        <taxon>Hypsibioidea</taxon>
        <taxon>Ramazzottiidae</taxon>
        <taxon>Ramazzottius</taxon>
    </lineage>
</organism>
<dbReference type="InterPro" id="IPR040330">
    <property type="entry name" value="LYRM1"/>
</dbReference>
<dbReference type="PANTHER" id="PTHR14273:SF0">
    <property type="entry name" value="LYR MOTIF-CONTAINING PROTEIN 1"/>
    <property type="match status" value="1"/>
</dbReference>
<dbReference type="PANTHER" id="PTHR14273">
    <property type="entry name" value="LYR MOTIF-CONTAINING PROTEIN 1"/>
    <property type="match status" value="1"/>
</dbReference>
<dbReference type="GO" id="GO:0005739">
    <property type="term" value="C:mitochondrion"/>
    <property type="evidence" value="ECO:0007669"/>
    <property type="project" value="TreeGrafter"/>
</dbReference>
<evidence type="ECO:0000259" key="3">
    <source>
        <dbReference type="Pfam" id="PF05347"/>
    </source>
</evidence>
<evidence type="ECO:0000313" key="4">
    <source>
        <dbReference type="EMBL" id="GAU91231.1"/>
    </source>
</evidence>
<keyword evidence="5" id="KW-1185">Reference proteome</keyword>
<dbReference type="Pfam" id="PF05347">
    <property type="entry name" value="Complex1_LYR"/>
    <property type="match status" value="1"/>
</dbReference>
<comment type="similarity">
    <text evidence="1">Belongs to the complex I LYR family.</text>
</comment>
<evidence type="ECO:0000256" key="1">
    <source>
        <dbReference type="ARBA" id="ARBA00009508"/>
    </source>
</evidence>
<dbReference type="InterPro" id="IPR045294">
    <property type="entry name" value="Complex1_LYR_LYRM1"/>
</dbReference>
<reference evidence="4 5" key="1">
    <citation type="journal article" date="2016" name="Nat. Commun.">
        <title>Extremotolerant tardigrade genome and improved radiotolerance of human cultured cells by tardigrade-unique protein.</title>
        <authorList>
            <person name="Hashimoto T."/>
            <person name="Horikawa D.D."/>
            <person name="Saito Y."/>
            <person name="Kuwahara H."/>
            <person name="Kozuka-Hata H."/>
            <person name="Shin-I T."/>
            <person name="Minakuchi Y."/>
            <person name="Ohishi K."/>
            <person name="Motoyama A."/>
            <person name="Aizu T."/>
            <person name="Enomoto A."/>
            <person name="Kondo K."/>
            <person name="Tanaka S."/>
            <person name="Hara Y."/>
            <person name="Koshikawa S."/>
            <person name="Sagara H."/>
            <person name="Miura T."/>
            <person name="Yokobori S."/>
            <person name="Miyagawa K."/>
            <person name="Suzuki Y."/>
            <person name="Kubo T."/>
            <person name="Oyama M."/>
            <person name="Kohara Y."/>
            <person name="Fujiyama A."/>
            <person name="Arakawa K."/>
            <person name="Katayama T."/>
            <person name="Toyoda A."/>
            <person name="Kunieda T."/>
        </authorList>
    </citation>
    <scope>NUCLEOTIDE SEQUENCE [LARGE SCALE GENOMIC DNA]</scope>
    <source>
        <strain evidence="4 5">YOKOZUNA-1</strain>
    </source>
</reference>
<accession>A0A1D1UP67</accession>
<dbReference type="OrthoDB" id="275715at2759"/>
<dbReference type="InterPro" id="IPR008011">
    <property type="entry name" value="Complex1_LYR_dom"/>
</dbReference>
<proteinExistence type="inferred from homology"/>
<dbReference type="STRING" id="947166.A0A1D1UP67"/>
<dbReference type="Proteomes" id="UP000186922">
    <property type="component" value="Unassembled WGS sequence"/>
</dbReference>